<dbReference type="InterPro" id="IPR004839">
    <property type="entry name" value="Aminotransferase_I/II_large"/>
</dbReference>
<sequence>MLNEPLRSRLDARCHALAARHAIKHEVAIESAQGGHVKARAAPGGATRDYLNLCANNYLGLANDPRIVDAAREAVDRYGLGMASVRFISGTHALHWELERRLAAFLGAEACALFPSAFDANGALFEALLDENDAVLSDTLNHASIIDGIRLSKAARFRYAHRDVSAAARAFDEAGEAAARLLVTDGVFSMDGTQAPLGALGVLCRERKALLVVDDSHGIGVIGACGRGTAEVQGQMSAVDVQVGTLGKALGGAAGGFVAAPGAIVDTLRQAGRPYLFSNALMPAIAAAAIRALDLIEGGEIDFVRLGAMSAYLRRGLTQAGFDVLPGDHPIVPVIFGDAALARTASAALAERGVLAQAFSYPVVPEGAARLRLQVSLALTDADLDHVIEAFRAMRR</sequence>
<dbReference type="InterPro" id="IPR050087">
    <property type="entry name" value="AON_synthase_class-II"/>
</dbReference>
<dbReference type="GO" id="GO:0005829">
    <property type="term" value="C:cytosol"/>
    <property type="evidence" value="ECO:0007669"/>
    <property type="project" value="TreeGrafter"/>
</dbReference>
<keyword evidence="4 6" id="KW-0663">Pyridoxal phosphate</keyword>
<dbReference type="EMBL" id="CABPSE010000003">
    <property type="protein sequence ID" value="VVD81677.1"/>
    <property type="molecule type" value="Genomic_DNA"/>
</dbReference>
<dbReference type="NCBIfam" id="NF005394">
    <property type="entry name" value="PRK06939.1"/>
    <property type="match status" value="1"/>
</dbReference>
<evidence type="ECO:0000256" key="5">
    <source>
        <dbReference type="ARBA" id="ARBA00023315"/>
    </source>
</evidence>
<dbReference type="InterPro" id="IPR015424">
    <property type="entry name" value="PyrdxlP-dep_Trfase"/>
</dbReference>
<keyword evidence="3 8" id="KW-0808">Transferase</keyword>
<gene>
    <name evidence="8" type="ORF">PCO31111_01144</name>
</gene>
<dbReference type="Gene3D" id="3.90.1150.10">
    <property type="entry name" value="Aspartate Aminotransferase, domain 1"/>
    <property type="match status" value="1"/>
</dbReference>
<dbReference type="InterPro" id="IPR015421">
    <property type="entry name" value="PyrdxlP-dep_Trfase_major"/>
</dbReference>
<dbReference type="PROSITE" id="PS00599">
    <property type="entry name" value="AA_TRANSFER_CLASS_2"/>
    <property type="match status" value="1"/>
</dbReference>
<dbReference type="GO" id="GO:0008890">
    <property type="term" value="F:glycine C-acetyltransferase activity"/>
    <property type="evidence" value="ECO:0007669"/>
    <property type="project" value="TreeGrafter"/>
</dbReference>
<evidence type="ECO:0000256" key="1">
    <source>
        <dbReference type="ARBA" id="ARBA00001933"/>
    </source>
</evidence>
<dbReference type="Proteomes" id="UP000383971">
    <property type="component" value="Unassembled WGS sequence"/>
</dbReference>
<dbReference type="RefSeq" id="WP_150584084.1">
    <property type="nucleotide sequence ID" value="NZ_CABPSE010000003.1"/>
</dbReference>
<protein>
    <submittedName>
        <fullName evidence="8">Glycine C-acetyltransferase</fullName>
    </submittedName>
</protein>
<dbReference type="Gene3D" id="3.40.640.10">
    <property type="entry name" value="Type I PLP-dependent aspartate aminotransferase-like (Major domain)"/>
    <property type="match status" value="1"/>
</dbReference>
<evidence type="ECO:0000313" key="9">
    <source>
        <dbReference type="Proteomes" id="UP000383971"/>
    </source>
</evidence>
<evidence type="ECO:0000256" key="3">
    <source>
        <dbReference type="ARBA" id="ARBA00022679"/>
    </source>
</evidence>
<evidence type="ECO:0000256" key="2">
    <source>
        <dbReference type="ARBA" id="ARBA00008392"/>
    </source>
</evidence>
<reference evidence="8 9" key="1">
    <citation type="submission" date="2019-08" db="EMBL/GenBank/DDBJ databases">
        <authorList>
            <person name="Peeters C."/>
        </authorList>
    </citation>
    <scope>NUCLEOTIDE SEQUENCE [LARGE SCALE GENOMIC DNA]</scope>
    <source>
        <strain evidence="8 9">LMG 31111</strain>
    </source>
</reference>
<evidence type="ECO:0000256" key="4">
    <source>
        <dbReference type="ARBA" id="ARBA00022898"/>
    </source>
</evidence>
<dbReference type="InterPro" id="IPR015422">
    <property type="entry name" value="PyrdxlP-dep_Trfase_small"/>
</dbReference>
<organism evidence="8 9">
    <name type="scientific">Pandoraea communis</name>
    <dbReference type="NCBI Taxonomy" id="2508297"/>
    <lineage>
        <taxon>Bacteria</taxon>
        <taxon>Pseudomonadati</taxon>
        <taxon>Pseudomonadota</taxon>
        <taxon>Betaproteobacteria</taxon>
        <taxon>Burkholderiales</taxon>
        <taxon>Burkholderiaceae</taxon>
        <taxon>Pandoraea</taxon>
    </lineage>
</organism>
<comment type="similarity">
    <text evidence="2 6">Belongs to the class-II pyridoxal-phosphate-dependent aminotransferase family.</text>
</comment>
<dbReference type="GO" id="GO:0030170">
    <property type="term" value="F:pyridoxal phosphate binding"/>
    <property type="evidence" value="ECO:0007669"/>
    <property type="project" value="InterPro"/>
</dbReference>
<dbReference type="AlphaFoldDB" id="A0A5E4T195"/>
<keyword evidence="9" id="KW-1185">Reference proteome</keyword>
<accession>A0A5E4T195</accession>
<evidence type="ECO:0000256" key="6">
    <source>
        <dbReference type="RuleBase" id="RU003693"/>
    </source>
</evidence>
<dbReference type="SUPFAM" id="SSF53383">
    <property type="entry name" value="PLP-dependent transferases"/>
    <property type="match status" value="1"/>
</dbReference>
<feature type="domain" description="Aminotransferase class I/classII large" evidence="7">
    <location>
        <begin position="49"/>
        <end position="391"/>
    </location>
</feature>
<comment type="cofactor">
    <cofactor evidence="1 6">
        <name>pyridoxal 5'-phosphate</name>
        <dbReference type="ChEBI" id="CHEBI:597326"/>
    </cofactor>
</comment>
<name>A0A5E4T195_9BURK</name>
<dbReference type="Pfam" id="PF00155">
    <property type="entry name" value="Aminotran_1_2"/>
    <property type="match status" value="1"/>
</dbReference>
<dbReference type="InterPro" id="IPR001917">
    <property type="entry name" value="Aminotrans_II_pyridoxalP_BS"/>
</dbReference>
<keyword evidence="5" id="KW-0012">Acyltransferase</keyword>
<dbReference type="PANTHER" id="PTHR13693">
    <property type="entry name" value="CLASS II AMINOTRANSFERASE/8-AMINO-7-OXONONANOATE SYNTHASE"/>
    <property type="match status" value="1"/>
</dbReference>
<proteinExistence type="inferred from homology"/>
<dbReference type="PANTHER" id="PTHR13693:SF102">
    <property type="entry name" value="2-AMINO-3-KETOBUTYRATE COENZYME A LIGASE, MITOCHONDRIAL"/>
    <property type="match status" value="1"/>
</dbReference>
<evidence type="ECO:0000259" key="7">
    <source>
        <dbReference type="Pfam" id="PF00155"/>
    </source>
</evidence>
<evidence type="ECO:0000313" key="8">
    <source>
        <dbReference type="EMBL" id="VVD81677.1"/>
    </source>
</evidence>